<organism evidence="2 3">
    <name type="scientific">Candidatus Muproteobacteria bacterium RBG_19FT_COMBO_61_10</name>
    <dbReference type="NCBI Taxonomy" id="1817761"/>
    <lineage>
        <taxon>Bacteria</taxon>
        <taxon>Pseudomonadati</taxon>
        <taxon>Pseudomonadota</taxon>
        <taxon>Candidatus Muproteobacteria</taxon>
    </lineage>
</organism>
<gene>
    <name evidence="2" type="ORF">A2V58_05775</name>
</gene>
<proteinExistence type="predicted"/>
<keyword evidence="1" id="KW-0472">Membrane</keyword>
<keyword evidence="1" id="KW-1133">Transmembrane helix</keyword>
<keyword evidence="1" id="KW-0812">Transmembrane</keyword>
<accession>A0A1F6UMN7</accession>
<protein>
    <submittedName>
        <fullName evidence="2">Uncharacterized protein</fullName>
    </submittedName>
</protein>
<evidence type="ECO:0000256" key="1">
    <source>
        <dbReference type="SAM" id="Phobius"/>
    </source>
</evidence>
<feature type="transmembrane region" description="Helical" evidence="1">
    <location>
        <begin position="244"/>
        <end position="266"/>
    </location>
</feature>
<dbReference type="EMBL" id="MFSV01000064">
    <property type="protein sequence ID" value="OGI58633.1"/>
    <property type="molecule type" value="Genomic_DNA"/>
</dbReference>
<name>A0A1F6UMN7_9PROT</name>
<evidence type="ECO:0000313" key="2">
    <source>
        <dbReference type="EMBL" id="OGI58633.1"/>
    </source>
</evidence>
<reference evidence="2 3" key="1">
    <citation type="journal article" date="2016" name="Nat. Commun.">
        <title>Thousands of microbial genomes shed light on interconnected biogeochemical processes in an aquifer system.</title>
        <authorList>
            <person name="Anantharaman K."/>
            <person name="Brown C.T."/>
            <person name="Hug L.A."/>
            <person name="Sharon I."/>
            <person name="Castelle C.J."/>
            <person name="Probst A.J."/>
            <person name="Thomas B.C."/>
            <person name="Singh A."/>
            <person name="Wilkins M.J."/>
            <person name="Karaoz U."/>
            <person name="Brodie E.L."/>
            <person name="Williams K.H."/>
            <person name="Hubbard S.S."/>
            <person name="Banfield J.F."/>
        </authorList>
    </citation>
    <scope>NUCLEOTIDE SEQUENCE [LARGE SCALE GENOMIC DNA]</scope>
</reference>
<feature type="transmembrane region" description="Helical" evidence="1">
    <location>
        <begin position="27"/>
        <end position="47"/>
    </location>
</feature>
<sequence length="270" mass="30551">MLPLTALLVIGAWGISKQKWYTPGSDFGYNLGLAGGILMLALLLYPLRKHVGFMKSWGASKHWFRAHMILGISGPTLILLHSQFHIGSLNAGVALTCMLVVAGSGIVGRFFYTKIHNGLYGRRASLQERQVTLGISSGDIKSKFHFAPKAEELLKRFEADALAPARNPLEEAVHFATLAMRARIVQWRTGRILAKRLRKAAKQRHWDSAKLHERLRYSRGMTRSYLDAIQDTAQFTTYEKLFSLWHVLHVPFVYMMVFSAVFHVIAVHMY</sequence>
<comment type="caution">
    <text evidence="2">The sequence shown here is derived from an EMBL/GenBank/DDBJ whole genome shotgun (WGS) entry which is preliminary data.</text>
</comment>
<dbReference type="AlphaFoldDB" id="A0A1F6UMN7"/>
<feature type="transmembrane region" description="Helical" evidence="1">
    <location>
        <begin position="68"/>
        <end position="86"/>
    </location>
</feature>
<dbReference type="Proteomes" id="UP000177950">
    <property type="component" value="Unassembled WGS sequence"/>
</dbReference>
<evidence type="ECO:0000313" key="3">
    <source>
        <dbReference type="Proteomes" id="UP000177950"/>
    </source>
</evidence>
<feature type="transmembrane region" description="Helical" evidence="1">
    <location>
        <begin position="92"/>
        <end position="112"/>
    </location>
</feature>